<accession>R7Z0R5</accession>
<evidence type="ECO:0000256" key="1">
    <source>
        <dbReference type="SAM" id="MobiDB-lite"/>
    </source>
</evidence>
<reference evidence="3" key="1">
    <citation type="submission" date="2012-06" db="EMBL/GenBank/DDBJ databases">
        <title>The genome sequence of Coniosporium apollinis CBS 100218.</title>
        <authorList>
            <consortium name="The Broad Institute Genome Sequencing Platform"/>
            <person name="Cuomo C."/>
            <person name="Gorbushina A."/>
            <person name="Noack S."/>
            <person name="Walker B."/>
            <person name="Young S.K."/>
            <person name="Zeng Q."/>
            <person name="Gargeya S."/>
            <person name="Fitzgerald M."/>
            <person name="Haas B."/>
            <person name="Abouelleil A."/>
            <person name="Alvarado L."/>
            <person name="Arachchi H.M."/>
            <person name="Berlin A.M."/>
            <person name="Chapman S.B."/>
            <person name="Goldberg J."/>
            <person name="Griggs A."/>
            <person name="Gujja S."/>
            <person name="Hansen M."/>
            <person name="Howarth C."/>
            <person name="Imamovic A."/>
            <person name="Larimer J."/>
            <person name="McCowan C."/>
            <person name="Montmayeur A."/>
            <person name="Murphy C."/>
            <person name="Neiman D."/>
            <person name="Pearson M."/>
            <person name="Priest M."/>
            <person name="Roberts A."/>
            <person name="Saif S."/>
            <person name="Shea T."/>
            <person name="Sisk P."/>
            <person name="Sykes S."/>
            <person name="Wortman J."/>
            <person name="Nusbaum C."/>
            <person name="Birren B."/>
        </authorList>
    </citation>
    <scope>NUCLEOTIDE SEQUENCE [LARGE SCALE GENOMIC DNA]</scope>
    <source>
        <strain evidence="3">CBS 100218</strain>
    </source>
</reference>
<keyword evidence="3" id="KW-1185">Reference proteome</keyword>
<protein>
    <submittedName>
        <fullName evidence="2">Uncharacterized protein</fullName>
    </submittedName>
</protein>
<feature type="compositionally biased region" description="Polar residues" evidence="1">
    <location>
        <begin position="35"/>
        <end position="51"/>
    </location>
</feature>
<gene>
    <name evidence="2" type="ORF">W97_06977</name>
</gene>
<organism evidence="2 3">
    <name type="scientific">Coniosporium apollinis (strain CBS 100218)</name>
    <name type="common">Rock-inhabiting black yeast</name>
    <dbReference type="NCBI Taxonomy" id="1168221"/>
    <lineage>
        <taxon>Eukaryota</taxon>
        <taxon>Fungi</taxon>
        <taxon>Dikarya</taxon>
        <taxon>Ascomycota</taxon>
        <taxon>Pezizomycotina</taxon>
        <taxon>Dothideomycetes</taxon>
        <taxon>Dothideomycetes incertae sedis</taxon>
        <taxon>Coniosporium</taxon>
    </lineage>
</organism>
<sequence>MTELVSQPPLHRVDTNASGSASADTADSAEAVQSAWGTIQAVSTEPTSAGLSQPPPEDDAKDDGGREAAPSTISSVAAFHGSSGESDDASTIGGSAIDTDTNNQHQLIEHSVGFVGGVFETEAIGSGQAPGPFEISDDEIDTEGMAGDTARPSSEVEVTGRELQAVPPEENPIGTTGIPTGYAPAARLPNG</sequence>
<dbReference type="GeneID" id="19904288"/>
<dbReference type="OrthoDB" id="10468067at2759"/>
<dbReference type="RefSeq" id="XP_007782926.1">
    <property type="nucleotide sequence ID" value="XM_007784736.1"/>
</dbReference>
<feature type="compositionally biased region" description="Low complexity" evidence="1">
    <location>
        <begin position="17"/>
        <end position="31"/>
    </location>
</feature>
<feature type="region of interest" description="Disordered" evidence="1">
    <location>
        <begin position="1"/>
        <end position="100"/>
    </location>
</feature>
<proteinExistence type="predicted"/>
<dbReference type="HOGENOM" id="CLU_1421343_0_0_1"/>
<evidence type="ECO:0000313" key="2">
    <source>
        <dbReference type="EMBL" id="EON67609.1"/>
    </source>
</evidence>
<dbReference type="Proteomes" id="UP000016924">
    <property type="component" value="Unassembled WGS sequence"/>
</dbReference>
<dbReference type="EMBL" id="JH767588">
    <property type="protein sequence ID" value="EON67609.1"/>
    <property type="molecule type" value="Genomic_DNA"/>
</dbReference>
<feature type="region of interest" description="Disordered" evidence="1">
    <location>
        <begin position="123"/>
        <end position="191"/>
    </location>
</feature>
<name>R7Z0R5_CONA1</name>
<evidence type="ECO:0000313" key="3">
    <source>
        <dbReference type="Proteomes" id="UP000016924"/>
    </source>
</evidence>
<dbReference type="AlphaFoldDB" id="R7Z0R5"/>